<feature type="repeat" description="ANK" evidence="3">
    <location>
        <begin position="1235"/>
        <end position="1267"/>
    </location>
</feature>
<dbReference type="SMART" id="SM00248">
    <property type="entry name" value="ANK"/>
    <property type="match status" value="15"/>
</dbReference>
<dbReference type="PANTHER" id="PTHR24198">
    <property type="entry name" value="ANKYRIN REPEAT AND PROTEIN KINASE DOMAIN-CONTAINING PROTEIN"/>
    <property type="match status" value="1"/>
</dbReference>
<accession>A0A7C8UYQ1</accession>
<dbReference type="PROSITE" id="PS50837">
    <property type="entry name" value="NACHT"/>
    <property type="match status" value="1"/>
</dbReference>
<dbReference type="InterPro" id="IPR002110">
    <property type="entry name" value="Ankyrin_rpt"/>
</dbReference>
<feature type="repeat" description="ANK" evidence="3">
    <location>
        <begin position="1334"/>
        <end position="1366"/>
    </location>
</feature>
<dbReference type="InterPro" id="IPR007111">
    <property type="entry name" value="NACHT_NTPase"/>
</dbReference>
<dbReference type="PRINTS" id="PR01415">
    <property type="entry name" value="ANKYRIN"/>
</dbReference>
<evidence type="ECO:0000256" key="2">
    <source>
        <dbReference type="ARBA" id="ARBA00023043"/>
    </source>
</evidence>
<feature type="repeat" description="ANK" evidence="3">
    <location>
        <begin position="1367"/>
        <end position="1391"/>
    </location>
</feature>
<dbReference type="SUPFAM" id="SSF53167">
    <property type="entry name" value="Purine and uridine phosphorylases"/>
    <property type="match status" value="1"/>
</dbReference>
<dbReference type="InterPro" id="IPR054471">
    <property type="entry name" value="GPIID_WHD"/>
</dbReference>
<dbReference type="InterPro" id="IPR056884">
    <property type="entry name" value="NPHP3-like_N"/>
</dbReference>
<dbReference type="PROSITE" id="PS50297">
    <property type="entry name" value="ANK_REP_REGION"/>
    <property type="match status" value="8"/>
</dbReference>
<feature type="repeat" description="ANK" evidence="3">
    <location>
        <begin position="1200"/>
        <end position="1225"/>
    </location>
</feature>
<comment type="caution">
    <text evidence="5">The sequence shown here is derived from an EMBL/GenBank/DDBJ whole genome shotgun (WGS) entry which is preliminary data.</text>
</comment>
<dbReference type="Gene3D" id="1.25.40.20">
    <property type="entry name" value="Ankyrin repeat-containing domain"/>
    <property type="match status" value="3"/>
</dbReference>
<dbReference type="Gene3D" id="3.40.50.300">
    <property type="entry name" value="P-loop containing nucleotide triphosphate hydrolases"/>
    <property type="match status" value="1"/>
</dbReference>
<dbReference type="InterPro" id="IPR035994">
    <property type="entry name" value="Nucleoside_phosphorylase_sf"/>
</dbReference>
<evidence type="ECO:0000313" key="6">
    <source>
        <dbReference type="Proteomes" id="UP000483672"/>
    </source>
</evidence>
<evidence type="ECO:0000256" key="3">
    <source>
        <dbReference type="PROSITE-ProRule" id="PRU00023"/>
    </source>
</evidence>
<dbReference type="Gene3D" id="3.40.50.1580">
    <property type="entry name" value="Nucleoside phosphorylase domain"/>
    <property type="match status" value="1"/>
</dbReference>
<feature type="repeat" description="ANK" evidence="3">
    <location>
        <begin position="1301"/>
        <end position="1333"/>
    </location>
</feature>
<feature type="repeat" description="ANK" evidence="3">
    <location>
        <begin position="861"/>
        <end position="894"/>
    </location>
</feature>
<dbReference type="Proteomes" id="UP000483672">
    <property type="component" value="Unassembled WGS sequence"/>
</dbReference>
<dbReference type="EMBL" id="WIPF01000025">
    <property type="protein sequence ID" value="KAF3225962.1"/>
    <property type="molecule type" value="Genomic_DNA"/>
</dbReference>
<reference evidence="5 6" key="1">
    <citation type="submission" date="2019-06" db="EMBL/GenBank/DDBJ databases">
        <authorList>
            <person name="Palmer J.M."/>
        </authorList>
    </citation>
    <scope>NUCLEOTIDE SEQUENCE [LARGE SCALE GENOMIC DNA]</scope>
    <source>
        <strain evidence="5 6">TWF191</strain>
    </source>
</reference>
<dbReference type="InterPro" id="IPR036770">
    <property type="entry name" value="Ankyrin_rpt-contain_sf"/>
</dbReference>
<dbReference type="InterPro" id="IPR027417">
    <property type="entry name" value="P-loop_NTPase"/>
</dbReference>
<dbReference type="SUPFAM" id="SSF48403">
    <property type="entry name" value="Ankyrin repeat"/>
    <property type="match status" value="2"/>
</dbReference>
<dbReference type="Pfam" id="PF12796">
    <property type="entry name" value="Ank_2"/>
    <property type="match status" value="3"/>
</dbReference>
<dbReference type="Pfam" id="PF22939">
    <property type="entry name" value="WHD_GPIID"/>
    <property type="match status" value="1"/>
</dbReference>
<dbReference type="Pfam" id="PF01048">
    <property type="entry name" value="PNP_UDP_1"/>
    <property type="match status" value="1"/>
</dbReference>
<organism evidence="5 6">
    <name type="scientific">Orbilia oligospora</name>
    <name type="common">Nematode-trapping fungus</name>
    <name type="synonym">Arthrobotrys oligospora</name>
    <dbReference type="NCBI Taxonomy" id="2813651"/>
    <lineage>
        <taxon>Eukaryota</taxon>
        <taxon>Fungi</taxon>
        <taxon>Dikarya</taxon>
        <taxon>Ascomycota</taxon>
        <taxon>Pezizomycotina</taxon>
        <taxon>Orbiliomycetes</taxon>
        <taxon>Orbiliales</taxon>
        <taxon>Orbiliaceae</taxon>
        <taxon>Orbilia</taxon>
    </lineage>
</organism>
<evidence type="ECO:0000256" key="1">
    <source>
        <dbReference type="ARBA" id="ARBA00022737"/>
    </source>
</evidence>
<keyword evidence="1" id="KW-0677">Repeat</keyword>
<dbReference type="InterPro" id="IPR000845">
    <property type="entry name" value="Nucleoside_phosphorylase_d"/>
</dbReference>
<feature type="repeat" description="ANK" evidence="3">
    <location>
        <begin position="893"/>
        <end position="925"/>
    </location>
</feature>
<dbReference type="GO" id="GO:0009116">
    <property type="term" value="P:nucleoside metabolic process"/>
    <property type="evidence" value="ECO:0007669"/>
    <property type="project" value="InterPro"/>
</dbReference>
<evidence type="ECO:0000313" key="5">
    <source>
        <dbReference type="EMBL" id="KAF3225962.1"/>
    </source>
</evidence>
<dbReference type="GO" id="GO:0003824">
    <property type="term" value="F:catalytic activity"/>
    <property type="evidence" value="ECO:0007669"/>
    <property type="project" value="InterPro"/>
</dbReference>
<dbReference type="PANTHER" id="PTHR24198:SF165">
    <property type="entry name" value="ANKYRIN REPEAT-CONTAINING PROTEIN-RELATED"/>
    <property type="match status" value="1"/>
</dbReference>
<dbReference type="SUPFAM" id="SSF52540">
    <property type="entry name" value="P-loop containing nucleoside triphosphate hydrolases"/>
    <property type="match status" value="1"/>
</dbReference>
<sequence length="1537" mass="171809">MSEPRIQDYTVGWICALQEEYHAATRMCDQRFSFSGVRENEIHDENTYFYCRIGGHNVIIVCLPYGRYGTSAAATTAGDMVRSFPNLKFALMVGIGGGAPTSKNDIRLGDVVVGVPNGKCGGVVQYDFGKRLSNGLFQQSGQLNAPPGVLLKVIPEMIRLHQDPLEPDRIAKHISLMDDMPEFMRPSEDKLYRSSYQHVSGKISMGGCDECADDELEERPVRQRKRAVTVHYGTIASANSVMKDAVERNKYANSESNILCFEMEAGGLMNNFPCLIIRGICDYSDSHKNDNWHNYAALAAAAYAKELLCVLTPEKIAPLEPWDGVHIEKLLGELHSEVSGIATKAELINRRQQSQEEEKMLDWLTLIDYAPRQSDHIGRRGSETGQWFLDSHEFQEWHRLRAETLFCPGIPGAGKTILSSIAINYLLEEHDKDPTIGVSYIYFDFRRGGEQKLDCLLLSLLKQLAQTRPCCSPDVVKDLYFKHQKTKTRPLQNEVIKALRSVVALYTRVFFIVDALDECQTDDDCHKKLLEELLDLQRESGVNILVTSRPIPEITGEFKGSRQLKIRAHDEDINKYLNGRMRELPRFVAKTSDLKERIRKSISGSVDGMFLLARLHMDSLIGKKSVASIKKVLSRLSAGHGSYDQAYNDAMERVVGQRTDHAELAKQTLSWIVCSKRPLNSSELLHALAVEIDDTEFDEENISDIEFIVSVCCGLVTVEKESGKWSNKQNGMLRLIHYTTQEYLQRERMKWFPNADAEISTVCTTYLSFSAFGSGFCSSDSELKLRMQLNPLYDYATRNWGHHARDMSAAANSQAVIKFLRSASNVEVAAQAVLTERIREGYPESLEPGVTDHGYSQRVPRGVTALHLAAYLGADNIVNSLLVEYNPDIEDSYQQTPVIYASRYGNATTITLLLERGADPEKRDMYGRTALLWASKNGYELIVDRLLQTGRVQVDAEDKYGLQSLHWAAWGGYGAVASLLLSYDADTETGAKNGITPLVLAVEGNSEAVARLLVRKGAQPNFEYRIEIVYEPLKRSYNDLRESTSDDPTLRGFGYLLEPREEDEEKATAPKKDEFDLDWRSSTMMQKSYINFIWNVFTGGTKIARTPLFRAAEKGLDGILDIIEESGVKTGSANDIYRLITLESFFISDDAVKKLLTRGARVYGIAELDPVFLAVASGCKEEAIRLLNSGRNVNVKCAGYNLTPLDAAVYKGDTESVKLLVENGAICTNDSIDLHGRTLLHRAVQRMSTEIIQLLIDHGASVDIQDDDHCTPLFLAAGEGEKEVVELLLRNGASIDSRDINGNTGLFFAISRGNQEMIQFLLDHDSQINLKRKDDTTPLFFALCHASNEVVELLLRNGADVHLPSYGGRTPLEYAASYGKTAFLKLILAAGNVELDHKDSYGSTLLSIVVRKGHEEMVRILLATNAVNLQSEDVFGRSIIWWAKRQGHHNIARLLIEDAKRRGIILPDVDVPLGNRSGLDEARRACNVCYLKISENPVFYHCRSCTDGNFDLCLDCIEVGAHCLDGSHEIVRMGESN</sequence>
<feature type="repeat" description="ANK" evidence="3">
    <location>
        <begin position="993"/>
        <end position="1025"/>
    </location>
</feature>
<name>A0A7C8UYQ1_ORBOL</name>
<dbReference type="Pfam" id="PF13637">
    <property type="entry name" value="Ank_4"/>
    <property type="match status" value="2"/>
</dbReference>
<evidence type="ECO:0000259" key="4">
    <source>
        <dbReference type="PROSITE" id="PS50837"/>
    </source>
</evidence>
<dbReference type="Pfam" id="PF24883">
    <property type="entry name" value="NPHP3_N"/>
    <property type="match status" value="1"/>
</dbReference>
<dbReference type="PROSITE" id="PS50088">
    <property type="entry name" value="ANK_REPEAT"/>
    <property type="match status" value="9"/>
</dbReference>
<dbReference type="Pfam" id="PF00023">
    <property type="entry name" value="Ank"/>
    <property type="match status" value="2"/>
</dbReference>
<protein>
    <recommendedName>
        <fullName evidence="4">NACHT domain-containing protein</fullName>
    </recommendedName>
</protein>
<proteinExistence type="predicted"/>
<gene>
    <name evidence="5" type="ORF">TWF191_004988</name>
</gene>
<keyword evidence="2 3" id="KW-0040">ANK repeat</keyword>
<feature type="domain" description="NACHT" evidence="4">
    <location>
        <begin position="403"/>
        <end position="550"/>
    </location>
</feature>
<feature type="repeat" description="ANK" evidence="3">
    <location>
        <begin position="1268"/>
        <end position="1300"/>
    </location>
</feature>